<evidence type="ECO:0000313" key="3">
    <source>
        <dbReference type="Proteomes" id="UP000287651"/>
    </source>
</evidence>
<evidence type="ECO:0000256" key="1">
    <source>
        <dbReference type="SAM" id="MobiDB-lite"/>
    </source>
</evidence>
<comment type="caution">
    <text evidence="2">The sequence shown here is derived from an EMBL/GenBank/DDBJ whole genome shotgun (WGS) entry which is preliminary data.</text>
</comment>
<dbReference type="EMBL" id="AMZH03004214">
    <property type="protein sequence ID" value="RRT69831.1"/>
    <property type="molecule type" value="Genomic_DNA"/>
</dbReference>
<accession>A0A427A0X6</accession>
<feature type="region of interest" description="Disordered" evidence="1">
    <location>
        <begin position="65"/>
        <end position="84"/>
    </location>
</feature>
<sequence length="84" mass="9651">MGPPLWGPHYNFKETYLWVRPARPLSLLHFSFLSRPVFISFRSVALLARKPTRWLTITTTRGERPQRFADPAGSTPLSEALRGQ</sequence>
<name>A0A427A0X6_ENSVE</name>
<reference evidence="2 3" key="1">
    <citation type="journal article" date="2014" name="Agronomy (Basel)">
        <title>A Draft Genome Sequence for Ensete ventricosum, the Drought-Tolerant Tree Against Hunger.</title>
        <authorList>
            <person name="Harrison J."/>
            <person name="Moore K.A."/>
            <person name="Paszkiewicz K."/>
            <person name="Jones T."/>
            <person name="Grant M."/>
            <person name="Ambacheew D."/>
            <person name="Muzemil S."/>
            <person name="Studholme D.J."/>
        </authorList>
    </citation>
    <scope>NUCLEOTIDE SEQUENCE [LARGE SCALE GENOMIC DNA]</scope>
</reference>
<evidence type="ECO:0000313" key="2">
    <source>
        <dbReference type="EMBL" id="RRT69831.1"/>
    </source>
</evidence>
<proteinExistence type="predicted"/>
<organism evidence="2 3">
    <name type="scientific">Ensete ventricosum</name>
    <name type="common">Abyssinian banana</name>
    <name type="synonym">Musa ensete</name>
    <dbReference type="NCBI Taxonomy" id="4639"/>
    <lineage>
        <taxon>Eukaryota</taxon>
        <taxon>Viridiplantae</taxon>
        <taxon>Streptophyta</taxon>
        <taxon>Embryophyta</taxon>
        <taxon>Tracheophyta</taxon>
        <taxon>Spermatophyta</taxon>
        <taxon>Magnoliopsida</taxon>
        <taxon>Liliopsida</taxon>
        <taxon>Zingiberales</taxon>
        <taxon>Musaceae</taxon>
        <taxon>Ensete</taxon>
    </lineage>
</organism>
<dbReference type="Proteomes" id="UP000287651">
    <property type="component" value="Unassembled WGS sequence"/>
</dbReference>
<dbReference type="AlphaFoldDB" id="A0A427A0X6"/>
<protein>
    <submittedName>
        <fullName evidence="2">Uncharacterized protein</fullName>
    </submittedName>
</protein>
<gene>
    <name evidence="2" type="ORF">B296_00036950</name>
</gene>